<name>A0AAN8ERM8_9EURO</name>
<feature type="compositionally biased region" description="Basic and acidic residues" evidence="1">
    <location>
        <begin position="235"/>
        <end position="244"/>
    </location>
</feature>
<feature type="compositionally biased region" description="Polar residues" evidence="1">
    <location>
        <begin position="144"/>
        <end position="153"/>
    </location>
</feature>
<feature type="region of interest" description="Disordered" evidence="1">
    <location>
        <begin position="558"/>
        <end position="579"/>
    </location>
</feature>
<feature type="region of interest" description="Disordered" evidence="1">
    <location>
        <begin position="468"/>
        <end position="494"/>
    </location>
</feature>
<gene>
    <name evidence="2" type="ORF">OHC33_001486</name>
</gene>
<accession>A0AAN8ERM8</accession>
<sequence>MATRSGDVAGSVREVIAAFDKAVKLVRRIEDQKDGKKEQEAMRDLFKSLSLGPVIVQGYFDADSKRFGQSYLFGDYQAQVELRDVLLGLKSLVGELQDVLLDDSQIDFRQLQETSDACRSNAGVCLGQLSQRLAQARSDPAGMQFQNPPSQYMSGVPSVSSSGLHYSSSRSTYSSGGRMPKTPEPFVQQHALSPQWQPKRSDSNEHYFPQYTRHNTDASPQDNYDNWSQTSQLFTERDSDELSMRRPSSHCLSPEDGALLSSTHSPDDFSPVLPEQHGPFLIDRSSTQSVTSYASRANHGVHNSLEHISEDYRQSDQPRPLRLPHRPSRQALRQASGGPAAPPPRKPIPPVPYELSTGQTPTNRKADLSGRIPTYMHGQKVPIPPRSQSRLAHDAGTPQRILSPEPRAPPFQLSPEVQRAMQHDQMRRQYNPDRSLQHAPPPQSQPQSTTNLVTLHKSSSNIHLNTSQQLQHPQLSPQARLHTASTPSITSTSIPLPQNLPLTLPTERSTHPFCKGAFRLFLGLTKKAFTPANRPVGMSSFIPYWRCDKCLFEGPMHTTPGPPDKKGRPGKPEKIFDPATRECGPLSTAVVGPDGRGEGSGGVRYKWVFLAKSHVPLRTVTEGRHDGTFGGFACLFCAAEGQQRGWTTGVGGAANHGFGVNGSVGNDASSTLSGKSGHSSNNGAGTPVFGNLTLFMDHLQMHRREENWPCAEMLGRMKCVVGRVAERGDDWEVNFLPL</sequence>
<feature type="region of interest" description="Disordered" evidence="1">
    <location>
        <begin position="137"/>
        <end position="279"/>
    </location>
</feature>
<protein>
    <submittedName>
        <fullName evidence="2">Uncharacterized protein</fullName>
    </submittedName>
</protein>
<feature type="compositionally biased region" description="Polar residues" evidence="1">
    <location>
        <begin position="217"/>
        <end position="234"/>
    </location>
</feature>
<organism evidence="2 3">
    <name type="scientific">Knufia fluminis</name>
    <dbReference type="NCBI Taxonomy" id="191047"/>
    <lineage>
        <taxon>Eukaryota</taxon>
        <taxon>Fungi</taxon>
        <taxon>Dikarya</taxon>
        <taxon>Ascomycota</taxon>
        <taxon>Pezizomycotina</taxon>
        <taxon>Eurotiomycetes</taxon>
        <taxon>Chaetothyriomycetidae</taxon>
        <taxon>Chaetothyriales</taxon>
        <taxon>Trichomeriaceae</taxon>
        <taxon>Knufia</taxon>
    </lineage>
</organism>
<dbReference type="AlphaFoldDB" id="A0AAN8ERM8"/>
<feature type="compositionally biased region" description="Pro residues" evidence="1">
    <location>
        <begin position="340"/>
        <end position="352"/>
    </location>
</feature>
<reference evidence="2 3" key="1">
    <citation type="submission" date="2022-12" db="EMBL/GenBank/DDBJ databases">
        <title>Genomic features and morphological characterization of a novel Knufia sp. strain isolated from spacecraft assembly facility.</title>
        <authorList>
            <person name="Teixeira M."/>
            <person name="Chander A.M."/>
            <person name="Stajich J.E."/>
            <person name="Venkateswaran K."/>
        </authorList>
    </citation>
    <scope>NUCLEOTIDE SEQUENCE [LARGE SCALE GENOMIC DNA]</scope>
    <source>
        <strain evidence="2 3">FJI-L2-BK-P2</strain>
    </source>
</reference>
<keyword evidence="3" id="KW-1185">Reference proteome</keyword>
<dbReference type="EMBL" id="JAKLMC020000003">
    <property type="protein sequence ID" value="KAK5957117.1"/>
    <property type="molecule type" value="Genomic_DNA"/>
</dbReference>
<feature type="compositionally biased region" description="Basic and acidic residues" evidence="1">
    <location>
        <begin position="563"/>
        <end position="579"/>
    </location>
</feature>
<evidence type="ECO:0000313" key="2">
    <source>
        <dbReference type="EMBL" id="KAK5957117.1"/>
    </source>
</evidence>
<comment type="caution">
    <text evidence="2">The sequence shown here is derived from an EMBL/GenBank/DDBJ whole genome shotgun (WGS) entry which is preliminary data.</text>
</comment>
<feature type="region of interest" description="Disordered" evidence="1">
    <location>
        <begin position="311"/>
        <end position="450"/>
    </location>
</feature>
<evidence type="ECO:0000256" key="1">
    <source>
        <dbReference type="SAM" id="MobiDB-lite"/>
    </source>
</evidence>
<dbReference type="Proteomes" id="UP001316803">
    <property type="component" value="Unassembled WGS sequence"/>
</dbReference>
<feature type="compositionally biased region" description="Low complexity" evidence="1">
    <location>
        <begin position="158"/>
        <end position="177"/>
    </location>
</feature>
<evidence type="ECO:0000313" key="3">
    <source>
        <dbReference type="Proteomes" id="UP001316803"/>
    </source>
</evidence>
<proteinExistence type="predicted"/>
<feature type="compositionally biased region" description="Basic and acidic residues" evidence="1">
    <location>
        <begin position="421"/>
        <end position="431"/>
    </location>
</feature>